<dbReference type="PANTHER" id="PTHR12758:SF19">
    <property type="entry name" value="APOPTOSIS INHIBITOR 5"/>
    <property type="match status" value="1"/>
</dbReference>
<dbReference type="GO" id="GO:0006915">
    <property type="term" value="P:apoptotic process"/>
    <property type="evidence" value="ECO:0007669"/>
    <property type="project" value="UniProtKB-KW"/>
</dbReference>
<keyword evidence="4" id="KW-1185">Reference proteome</keyword>
<evidence type="ECO:0000256" key="2">
    <source>
        <dbReference type="SAM" id="MobiDB-lite"/>
    </source>
</evidence>
<dbReference type="GO" id="GO:0005634">
    <property type="term" value="C:nucleus"/>
    <property type="evidence" value="ECO:0007669"/>
    <property type="project" value="TreeGrafter"/>
</dbReference>
<dbReference type="PANTHER" id="PTHR12758">
    <property type="entry name" value="APOPTOSIS INHIBITOR 5-RELATED"/>
    <property type="match status" value="1"/>
</dbReference>
<feature type="chain" id="PRO_5028931091" evidence="3">
    <location>
        <begin position="16"/>
        <end position="277"/>
    </location>
</feature>
<feature type="signal peptide" evidence="3">
    <location>
        <begin position="1"/>
        <end position="15"/>
    </location>
</feature>
<reference evidence="5" key="1">
    <citation type="submission" date="2025-08" db="UniProtKB">
        <authorList>
            <consortium name="RefSeq"/>
        </authorList>
    </citation>
    <scope>IDENTIFICATION</scope>
</reference>
<feature type="compositionally biased region" description="Basic residues" evidence="2">
    <location>
        <begin position="259"/>
        <end position="268"/>
    </location>
</feature>
<gene>
    <name evidence="5" type="primary">LOC108739965</name>
</gene>
<name>A0A7F5RL31_AGRPL</name>
<evidence type="ECO:0000313" key="5">
    <source>
        <dbReference type="RefSeq" id="XP_025836732.1"/>
    </source>
</evidence>
<dbReference type="AlphaFoldDB" id="A0A7F5RL31"/>
<dbReference type="GeneID" id="108739965"/>
<dbReference type="KEGG" id="apln:108739965"/>
<accession>A0A7F5RL31</accession>
<dbReference type="Proteomes" id="UP000192223">
    <property type="component" value="Unplaced"/>
</dbReference>
<evidence type="ECO:0000256" key="3">
    <source>
        <dbReference type="SAM" id="SignalP"/>
    </source>
</evidence>
<dbReference type="GO" id="GO:0043066">
    <property type="term" value="P:negative regulation of apoptotic process"/>
    <property type="evidence" value="ECO:0007669"/>
    <property type="project" value="TreeGrafter"/>
</dbReference>
<dbReference type="Pfam" id="PF05918">
    <property type="entry name" value="API5"/>
    <property type="match status" value="1"/>
</dbReference>
<keyword evidence="3" id="KW-0732">Signal</keyword>
<proteinExistence type="predicted"/>
<evidence type="ECO:0000256" key="1">
    <source>
        <dbReference type="ARBA" id="ARBA00022703"/>
    </source>
</evidence>
<dbReference type="GO" id="GO:0003723">
    <property type="term" value="F:RNA binding"/>
    <property type="evidence" value="ECO:0007669"/>
    <property type="project" value="TreeGrafter"/>
</dbReference>
<keyword evidence="1" id="KW-0053">Apoptosis</keyword>
<evidence type="ECO:0000313" key="4">
    <source>
        <dbReference type="Proteomes" id="UP000192223"/>
    </source>
</evidence>
<dbReference type="RefSeq" id="XP_025836732.1">
    <property type="nucleotide sequence ID" value="XM_025980947.1"/>
</dbReference>
<organism evidence="4 5">
    <name type="scientific">Agrilus planipennis</name>
    <name type="common">Emerald ash borer</name>
    <name type="synonym">Agrilus marcopoli</name>
    <dbReference type="NCBI Taxonomy" id="224129"/>
    <lineage>
        <taxon>Eukaryota</taxon>
        <taxon>Metazoa</taxon>
        <taxon>Ecdysozoa</taxon>
        <taxon>Arthropoda</taxon>
        <taxon>Hexapoda</taxon>
        <taxon>Insecta</taxon>
        <taxon>Pterygota</taxon>
        <taxon>Neoptera</taxon>
        <taxon>Endopterygota</taxon>
        <taxon>Coleoptera</taxon>
        <taxon>Polyphaga</taxon>
        <taxon>Elateriformia</taxon>
        <taxon>Buprestoidea</taxon>
        <taxon>Buprestidae</taxon>
        <taxon>Agrilinae</taxon>
        <taxon>Agrilus</taxon>
    </lineage>
</organism>
<protein>
    <submittedName>
        <fullName evidence="5">Apoptosis inhibitor 5</fullName>
    </submittedName>
</protein>
<dbReference type="InParanoid" id="A0A7F5RL31"/>
<dbReference type="InterPro" id="IPR008383">
    <property type="entry name" value="API5"/>
</dbReference>
<sequence length="277" mass="31430">MHKICLAIFLIKIESTKIVTYICDQVLPQWDKIAQVNQGELLQLVILRQLAELSTYCGKLDNATHYISQIYDKLRQYMPPPPENPDLITMPFLDFSVVECLLYAFHRLARQCPEFLTQDQALLKDFRARLMYFSRGVQGCSKALANLEKKKEGLSPEETQKQKISPKLLNNINMLIKDLFYQPPMYKCNVTLSFKAEETIAKTPEKAPVGNKRHVPITFESNGASSANKNTKKSSDGMKLYTPPSGKFSNNFQSYGGRGRPRGSRGSRGRGSGRGWR</sequence>
<feature type="region of interest" description="Disordered" evidence="2">
    <location>
        <begin position="205"/>
        <end position="277"/>
    </location>
</feature>
<dbReference type="OrthoDB" id="19224at2759"/>